<evidence type="ECO:0000256" key="4">
    <source>
        <dbReference type="ARBA" id="ARBA00022692"/>
    </source>
</evidence>
<comment type="subcellular location">
    <subcellularLocation>
        <location evidence="1">Cell membrane</location>
        <topology evidence="1">Multi-pass membrane protein</topology>
    </subcellularLocation>
</comment>
<proteinExistence type="inferred from homology"/>
<dbReference type="OrthoDB" id="7051771at2"/>
<sequence>MIRVVTRFARRRPAVVLVIWLVIAAAGFTVGNGVFARMTTTVGAIAGSESQQGAKAMGDAKLAPPVINAVISGGSATDPAFRGKVSTALTGLRAIDGVLNVTDPFGPEAPAATDGAAVLVNVELAHQGDLLADKVQKQLTSIDGATVVVSGGPLTDREFNNQATSDTRRAEIISAPLLLLLLLLVFMSLVAAGLPLLIALVGVGGTFSTLLVMSFFTDVSIYSIQVTTMLAIGLGVDYALLMVSRFREERAVTEDPAEALVRASERAGRTIVFSGLTVAVSLGSLVVFADPFLRSIGVAGAAVVLIDMLAAITLLPALLQMLRNKIKPARGRKERGRSFAAVARGVQKMPVLTLVVVLAGLIFAGLSATNLRLDTSNPKSLPADSATRRLTEQLREHFPALAGPSAITIVTRASADSPELAEFRQRVAAVPGVSAVNLGRSGGGLTVLQATPKNPTSDPGTARAVRDIRDLDAPFTVQVTGDAARLVDYQQQLRDRLPLAGGIVLLATFILLLAFTRSVLIPLKAVLTNLLSLFAALGVVVWVFQEGHLVGLLGGERLDGIDLTVPVVVAAIAFGLSTDYEVFVLSRIRERRFAGVAPDQAVQEGLQRSGGIVTAAALLLAVTFAGFMTGGFAPIKEVGLGLVLAVVIDAVIVRMLLVPATMAILGRAAWWAPRFLGGRPLVPSAPVTPDPEPELAATTQR</sequence>
<feature type="domain" description="SSD" evidence="8">
    <location>
        <begin position="189"/>
        <end position="321"/>
    </location>
</feature>
<comment type="similarity">
    <text evidence="2">Belongs to the resistance-nodulation-cell division (RND) (TC 2.A.6) family. MmpL subfamily.</text>
</comment>
<dbReference type="InterPro" id="IPR050545">
    <property type="entry name" value="Mycobact_MmpL"/>
</dbReference>
<keyword evidence="5 7" id="KW-1133">Transmembrane helix</keyword>
<evidence type="ECO:0000313" key="9">
    <source>
        <dbReference type="EMBL" id="KUL33788.1"/>
    </source>
</evidence>
<name>A0A0X3UMC6_9ACTN</name>
<evidence type="ECO:0000256" key="6">
    <source>
        <dbReference type="ARBA" id="ARBA00023136"/>
    </source>
</evidence>
<feature type="transmembrane region" description="Helical" evidence="7">
    <location>
        <begin position="222"/>
        <end position="241"/>
    </location>
</feature>
<feature type="transmembrane region" description="Helical" evidence="7">
    <location>
        <begin position="295"/>
        <end position="319"/>
    </location>
</feature>
<keyword evidence="4 7" id="KW-0812">Transmembrane</keyword>
<feature type="transmembrane region" description="Helical" evidence="7">
    <location>
        <begin position="565"/>
        <end position="585"/>
    </location>
</feature>
<feature type="transmembrane region" description="Helical" evidence="7">
    <location>
        <begin position="351"/>
        <end position="371"/>
    </location>
</feature>
<dbReference type="InterPro" id="IPR004869">
    <property type="entry name" value="MMPL_dom"/>
</dbReference>
<accession>A0A0X3UMC6</accession>
<dbReference type="EMBL" id="LLZH01000134">
    <property type="protein sequence ID" value="KUL33788.1"/>
    <property type="molecule type" value="Genomic_DNA"/>
</dbReference>
<dbReference type="AlphaFoldDB" id="A0A0X3UMC6"/>
<dbReference type="RefSeq" id="WP_067691747.1">
    <property type="nucleotide sequence ID" value="NZ_LLZH01000134.1"/>
</dbReference>
<comment type="caution">
    <text evidence="9">The sequence shown here is derived from an EMBL/GenBank/DDBJ whole genome shotgun (WGS) entry which is preliminary data.</text>
</comment>
<evidence type="ECO:0000256" key="7">
    <source>
        <dbReference type="SAM" id="Phobius"/>
    </source>
</evidence>
<evidence type="ECO:0000256" key="3">
    <source>
        <dbReference type="ARBA" id="ARBA00022475"/>
    </source>
</evidence>
<evidence type="ECO:0000259" key="8">
    <source>
        <dbReference type="PROSITE" id="PS50156"/>
    </source>
</evidence>
<keyword evidence="3" id="KW-1003">Cell membrane</keyword>
<dbReference type="PANTHER" id="PTHR33406">
    <property type="entry name" value="MEMBRANE PROTEIN MJ1562-RELATED"/>
    <property type="match status" value="1"/>
</dbReference>
<feature type="transmembrane region" description="Helical" evidence="7">
    <location>
        <begin position="172"/>
        <end position="190"/>
    </location>
</feature>
<dbReference type="InterPro" id="IPR000731">
    <property type="entry name" value="SSD"/>
</dbReference>
<dbReference type="Pfam" id="PF03176">
    <property type="entry name" value="MMPL"/>
    <property type="match status" value="2"/>
</dbReference>
<evidence type="ECO:0000256" key="5">
    <source>
        <dbReference type="ARBA" id="ARBA00022989"/>
    </source>
</evidence>
<evidence type="ECO:0000313" key="10">
    <source>
        <dbReference type="Proteomes" id="UP000053244"/>
    </source>
</evidence>
<organism evidence="9 10">
    <name type="scientific">Actinoplanes awajinensis subsp. mycoplanecinus</name>
    <dbReference type="NCBI Taxonomy" id="135947"/>
    <lineage>
        <taxon>Bacteria</taxon>
        <taxon>Bacillati</taxon>
        <taxon>Actinomycetota</taxon>
        <taxon>Actinomycetes</taxon>
        <taxon>Micromonosporales</taxon>
        <taxon>Micromonosporaceae</taxon>
        <taxon>Actinoplanes</taxon>
    </lineage>
</organism>
<reference evidence="9 10" key="1">
    <citation type="submission" date="2015-10" db="EMBL/GenBank/DDBJ databases">
        <authorList>
            <person name="Gilbert D.G."/>
        </authorList>
    </citation>
    <scope>NUCLEOTIDE SEQUENCE [LARGE SCALE GENOMIC DNA]</scope>
    <source>
        <strain evidence="9 10">NRRL B-16712</strain>
    </source>
</reference>
<feature type="transmembrane region" description="Helical" evidence="7">
    <location>
        <begin position="497"/>
        <end position="515"/>
    </location>
</feature>
<feature type="transmembrane region" description="Helical" evidence="7">
    <location>
        <begin position="270"/>
        <end position="289"/>
    </location>
</feature>
<dbReference type="Proteomes" id="UP000053244">
    <property type="component" value="Unassembled WGS sequence"/>
</dbReference>
<keyword evidence="6 7" id="KW-0472">Membrane</keyword>
<feature type="transmembrane region" description="Helical" evidence="7">
    <location>
        <begin position="638"/>
        <end position="657"/>
    </location>
</feature>
<feature type="transmembrane region" description="Helical" evidence="7">
    <location>
        <begin position="527"/>
        <end position="545"/>
    </location>
</feature>
<dbReference type="PROSITE" id="PS50156">
    <property type="entry name" value="SSD"/>
    <property type="match status" value="1"/>
</dbReference>
<protein>
    <recommendedName>
        <fullName evidence="8">SSD domain-containing protein</fullName>
    </recommendedName>
</protein>
<evidence type="ECO:0000256" key="1">
    <source>
        <dbReference type="ARBA" id="ARBA00004651"/>
    </source>
</evidence>
<feature type="transmembrane region" description="Helical" evidence="7">
    <location>
        <begin position="612"/>
        <end position="632"/>
    </location>
</feature>
<dbReference type="PANTHER" id="PTHR33406:SF11">
    <property type="entry name" value="MEMBRANE PROTEIN SCO6666-RELATED"/>
    <property type="match status" value="1"/>
</dbReference>
<dbReference type="GO" id="GO:0005886">
    <property type="term" value="C:plasma membrane"/>
    <property type="evidence" value="ECO:0007669"/>
    <property type="project" value="UniProtKB-SubCell"/>
</dbReference>
<keyword evidence="10" id="KW-1185">Reference proteome</keyword>
<gene>
    <name evidence="9" type="ORF">ADL15_17510</name>
</gene>
<dbReference type="Gene3D" id="1.20.1640.10">
    <property type="entry name" value="Multidrug efflux transporter AcrB transmembrane domain"/>
    <property type="match status" value="2"/>
</dbReference>
<dbReference type="SUPFAM" id="SSF82866">
    <property type="entry name" value="Multidrug efflux transporter AcrB transmembrane domain"/>
    <property type="match status" value="2"/>
</dbReference>
<evidence type="ECO:0000256" key="2">
    <source>
        <dbReference type="ARBA" id="ARBA00010157"/>
    </source>
</evidence>